<dbReference type="Pfam" id="PF07992">
    <property type="entry name" value="Pyr_redox_2"/>
    <property type="match status" value="1"/>
</dbReference>
<keyword evidence="1" id="KW-0285">Flavoprotein</keyword>
<reference evidence="5 6" key="1">
    <citation type="submission" date="2016-09" db="EMBL/GenBank/DDBJ databases">
        <title>Extensive genetic diversity and differential bi-allelic expression allows diatom success in the polar Southern Ocean.</title>
        <authorList>
            <consortium name="DOE Joint Genome Institute"/>
            <person name="Mock T."/>
            <person name="Otillar R.P."/>
            <person name="Strauss J."/>
            <person name="Dupont C."/>
            <person name="Frickenhaus S."/>
            <person name="Maumus F."/>
            <person name="Mcmullan M."/>
            <person name="Sanges R."/>
            <person name="Schmutz J."/>
            <person name="Toseland A."/>
            <person name="Valas R."/>
            <person name="Veluchamy A."/>
            <person name="Ward B.J."/>
            <person name="Allen A."/>
            <person name="Barry K."/>
            <person name="Falciatore A."/>
            <person name="Ferrante M."/>
            <person name="Fortunato A.E."/>
            <person name="Gloeckner G."/>
            <person name="Gruber A."/>
            <person name="Hipkin R."/>
            <person name="Janech M."/>
            <person name="Kroth P."/>
            <person name="Leese F."/>
            <person name="Lindquist E."/>
            <person name="Lyon B.R."/>
            <person name="Martin J."/>
            <person name="Mayer C."/>
            <person name="Parker M."/>
            <person name="Quesneville H."/>
            <person name="Raymond J."/>
            <person name="Uhlig C."/>
            <person name="Valentin K.U."/>
            <person name="Worden A.Z."/>
            <person name="Armbrust E.V."/>
            <person name="Bowler C."/>
            <person name="Green B."/>
            <person name="Moulton V."/>
            <person name="Van Oosterhout C."/>
            <person name="Grigoriev I."/>
        </authorList>
    </citation>
    <scope>NUCLEOTIDE SEQUENCE [LARGE SCALE GENOMIC DNA]</scope>
    <source>
        <strain evidence="5 6">CCMP1102</strain>
    </source>
</reference>
<dbReference type="Gene3D" id="3.30.390.30">
    <property type="match status" value="1"/>
</dbReference>
<dbReference type="InParanoid" id="A0A1E7FNH1"/>
<dbReference type="InterPro" id="IPR004099">
    <property type="entry name" value="Pyr_nucl-diS_OxRdtase_dimer"/>
</dbReference>
<evidence type="ECO:0000313" key="5">
    <source>
        <dbReference type="EMBL" id="OEU19708.1"/>
    </source>
</evidence>
<dbReference type="EMBL" id="KV784355">
    <property type="protein sequence ID" value="OEU19708.1"/>
    <property type="molecule type" value="Genomic_DNA"/>
</dbReference>
<keyword evidence="6" id="KW-1185">Reference proteome</keyword>
<dbReference type="PRINTS" id="PR00368">
    <property type="entry name" value="FADPNR"/>
</dbReference>
<dbReference type="SUPFAM" id="SSF51905">
    <property type="entry name" value="FAD/NAD(P)-binding domain"/>
    <property type="match status" value="1"/>
</dbReference>
<feature type="domain" description="FAD/NAD(P)-binding" evidence="4">
    <location>
        <begin position="42"/>
        <end position="372"/>
    </location>
</feature>
<dbReference type="InterPro" id="IPR036188">
    <property type="entry name" value="FAD/NAD-bd_sf"/>
</dbReference>
<dbReference type="OrthoDB" id="361797at2759"/>
<keyword evidence="2" id="KW-0274">FAD</keyword>
<evidence type="ECO:0000256" key="2">
    <source>
        <dbReference type="ARBA" id="ARBA00022827"/>
    </source>
</evidence>
<dbReference type="PRINTS" id="PR00411">
    <property type="entry name" value="PNDRDTASEI"/>
</dbReference>
<dbReference type="SUPFAM" id="SSF55424">
    <property type="entry name" value="FAD/NAD-linked reductases, dimerisation (C-terminal) domain"/>
    <property type="match status" value="1"/>
</dbReference>
<evidence type="ECO:0000256" key="1">
    <source>
        <dbReference type="ARBA" id="ARBA00022630"/>
    </source>
</evidence>
<dbReference type="InterPro" id="IPR016156">
    <property type="entry name" value="FAD/NAD-linked_Rdtase_dimer_sf"/>
</dbReference>
<dbReference type="Gene3D" id="3.50.50.60">
    <property type="entry name" value="FAD/NAD(P)-binding domain"/>
    <property type="match status" value="2"/>
</dbReference>
<dbReference type="AlphaFoldDB" id="A0A1E7FNH1"/>
<evidence type="ECO:0000259" key="4">
    <source>
        <dbReference type="Pfam" id="PF07992"/>
    </source>
</evidence>
<dbReference type="KEGG" id="fcy:FRACYDRAFT_224504"/>
<protein>
    <submittedName>
        <fullName evidence="5">FAD/NAD(P)-binding domain-containing protein</fullName>
    </submittedName>
</protein>
<proteinExistence type="predicted"/>
<evidence type="ECO:0000313" key="6">
    <source>
        <dbReference type="Proteomes" id="UP000095751"/>
    </source>
</evidence>
<dbReference type="PANTHER" id="PTHR43014:SF2">
    <property type="entry name" value="MERCURIC REDUCTASE"/>
    <property type="match status" value="1"/>
</dbReference>
<dbReference type="PANTHER" id="PTHR43014">
    <property type="entry name" value="MERCURIC REDUCTASE"/>
    <property type="match status" value="1"/>
</dbReference>
<accession>A0A1E7FNH1</accession>
<organism evidence="5 6">
    <name type="scientific">Fragilariopsis cylindrus CCMP1102</name>
    <dbReference type="NCBI Taxonomy" id="635003"/>
    <lineage>
        <taxon>Eukaryota</taxon>
        <taxon>Sar</taxon>
        <taxon>Stramenopiles</taxon>
        <taxon>Ochrophyta</taxon>
        <taxon>Bacillariophyta</taxon>
        <taxon>Bacillariophyceae</taxon>
        <taxon>Bacillariophycidae</taxon>
        <taxon>Bacillariales</taxon>
        <taxon>Bacillariaceae</taxon>
        <taxon>Fragilariopsis</taxon>
    </lineage>
</organism>
<dbReference type="Pfam" id="PF02852">
    <property type="entry name" value="Pyr_redox_dim"/>
    <property type="match status" value="1"/>
</dbReference>
<gene>
    <name evidence="5" type="ORF">FRACYDRAFT_224504</name>
</gene>
<name>A0A1E7FNH1_9STRA</name>
<dbReference type="GO" id="GO:0050660">
    <property type="term" value="F:flavin adenine dinucleotide binding"/>
    <property type="evidence" value="ECO:0007669"/>
    <property type="project" value="TreeGrafter"/>
</dbReference>
<dbReference type="InterPro" id="IPR023753">
    <property type="entry name" value="FAD/NAD-binding_dom"/>
</dbReference>
<sequence>MIPPNNSLFVGGDTVERMTATLLSALLSQRSPSKPTSQNLDYDIIIIGAGASGMFASGTTSMLGSKTLLLDLSNNNTNSNSNNTNNVGGDCTNYACVPSKAVRSEARMKKDFLSAQQHAALTVSKVKIRESPSAIVERNPNLDLMLISECEFVSPDQIQNSTTITLSSKKFLIATGASPIVPESIRIQASEYNLPVFTYRTVYQPTSDNSLWNLLAKKENSNIVIAGGGATALEIGQSLARLGKGKVKISMVAPDVLKDDKDISLRNAAIQILEFEGIELHLNKYLRDVLPDRSIRLSDGTILPPPDALIMCIGRNPNVQTLQLEKANVAYDDKTGILVKNSLRSKTNRRVFACGDCCSAVTGKHRTATQAAWTGYHAASNTIIPYLLRVGSKSFHRTVPRVIYTDPELVSVGLSQEDCERIYGLDGFDSIYVPENNTDRADMEYQERLTNGFVEIRATKIYGKILGFTGCGPSASELANEMSLAIVSDLTVRDIAKSLHSYPSHGYLMYRAALALTMSSPFGQLEALGPVGGVIANVGRFVSSVVSTMKKAKKSNRR</sequence>
<dbReference type="GO" id="GO:0003955">
    <property type="term" value="F:NAD(P)H dehydrogenase (quinone) activity"/>
    <property type="evidence" value="ECO:0007669"/>
    <property type="project" value="TreeGrafter"/>
</dbReference>
<evidence type="ECO:0000259" key="3">
    <source>
        <dbReference type="Pfam" id="PF02852"/>
    </source>
</evidence>
<dbReference type="Proteomes" id="UP000095751">
    <property type="component" value="Unassembled WGS sequence"/>
</dbReference>
<feature type="domain" description="Pyridine nucleotide-disulphide oxidoreductase dimerisation" evidence="3">
    <location>
        <begin position="399"/>
        <end position="505"/>
    </location>
</feature>